<protein>
    <recommendedName>
        <fullName evidence="4">DUF2157 domain-containing protein</fullName>
    </recommendedName>
</protein>
<feature type="transmembrane region" description="Helical" evidence="1">
    <location>
        <begin position="110"/>
        <end position="130"/>
    </location>
</feature>
<gene>
    <name evidence="2" type="ORF">J2Z66_004451</name>
</gene>
<accession>A0ABS4IZ26</accession>
<evidence type="ECO:0008006" key="4">
    <source>
        <dbReference type="Google" id="ProtNLM"/>
    </source>
</evidence>
<organism evidence="2 3">
    <name type="scientific">Paenibacillus eucommiae</name>
    <dbReference type="NCBI Taxonomy" id="1355755"/>
    <lineage>
        <taxon>Bacteria</taxon>
        <taxon>Bacillati</taxon>
        <taxon>Bacillota</taxon>
        <taxon>Bacilli</taxon>
        <taxon>Bacillales</taxon>
        <taxon>Paenibacillaceae</taxon>
        <taxon>Paenibacillus</taxon>
    </lineage>
</organism>
<keyword evidence="1" id="KW-0812">Transmembrane</keyword>
<reference evidence="2 3" key="1">
    <citation type="submission" date="2021-03" db="EMBL/GenBank/DDBJ databases">
        <title>Genomic Encyclopedia of Type Strains, Phase IV (KMG-IV): sequencing the most valuable type-strain genomes for metagenomic binning, comparative biology and taxonomic classification.</title>
        <authorList>
            <person name="Goeker M."/>
        </authorList>
    </citation>
    <scope>NUCLEOTIDE SEQUENCE [LARGE SCALE GENOMIC DNA]</scope>
    <source>
        <strain evidence="2 3">DSM 26048</strain>
    </source>
</reference>
<feature type="transmembrane region" description="Helical" evidence="1">
    <location>
        <begin position="221"/>
        <end position="242"/>
    </location>
</feature>
<sequence>MEDGKRKIIVKEIEHWRRSRLLPEHYCDFLMNLYLEEGMEKPKSLMGVPADSIARSNWKIWLLIMAIIGIFSFSALNFNSFGIPLQIGVSVLVGLIGYTLGFRRRKGAPLIANLVCGITSLFILFIGLYIMDGQQIDSSSAYVTFIASCSLIWLLCGLFGKIGSLHFSGWIGLMGTYGWMLVHKLQSPIWWSLELTWLPVSLLFVWIAWLVHHKSKENSGILFLVGFLTLFAPEGISFLTSVGVTMQIIQFSFMCKLVAAGIVLFLLRKKWIEWVI</sequence>
<feature type="transmembrane region" description="Helical" evidence="1">
    <location>
        <begin position="60"/>
        <end position="77"/>
    </location>
</feature>
<evidence type="ECO:0000313" key="2">
    <source>
        <dbReference type="EMBL" id="MBP1992838.1"/>
    </source>
</evidence>
<dbReference type="RefSeq" id="WP_209974175.1">
    <property type="nucleotide sequence ID" value="NZ_JAGGLB010000015.1"/>
</dbReference>
<dbReference type="EMBL" id="JAGGLB010000015">
    <property type="protein sequence ID" value="MBP1992838.1"/>
    <property type="molecule type" value="Genomic_DNA"/>
</dbReference>
<feature type="transmembrane region" description="Helical" evidence="1">
    <location>
        <begin position="142"/>
        <end position="160"/>
    </location>
</feature>
<feature type="transmembrane region" description="Helical" evidence="1">
    <location>
        <begin position="167"/>
        <end position="183"/>
    </location>
</feature>
<proteinExistence type="predicted"/>
<name>A0ABS4IZ26_9BACL</name>
<comment type="caution">
    <text evidence="2">The sequence shown here is derived from an EMBL/GenBank/DDBJ whole genome shotgun (WGS) entry which is preliminary data.</text>
</comment>
<feature type="transmembrane region" description="Helical" evidence="1">
    <location>
        <begin position="248"/>
        <end position="267"/>
    </location>
</feature>
<keyword evidence="1" id="KW-0472">Membrane</keyword>
<feature type="transmembrane region" description="Helical" evidence="1">
    <location>
        <begin position="189"/>
        <end position="209"/>
    </location>
</feature>
<dbReference type="Proteomes" id="UP001519287">
    <property type="component" value="Unassembled WGS sequence"/>
</dbReference>
<keyword evidence="1" id="KW-1133">Transmembrane helix</keyword>
<evidence type="ECO:0000313" key="3">
    <source>
        <dbReference type="Proteomes" id="UP001519287"/>
    </source>
</evidence>
<evidence type="ECO:0000256" key="1">
    <source>
        <dbReference type="SAM" id="Phobius"/>
    </source>
</evidence>
<keyword evidence="3" id="KW-1185">Reference proteome</keyword>
<feature type="transmembrane region" description="Helical" evidence="1">
    <location>
        <begin position="83"/>
        <end position="103"/>
    </location>
</feature>